<dbReference type="RefSeq" id="WP_014613075.1">
    <property type="nucleotide sequence ID" value="NZ_BAAFHP010000003.1"/>
</dbReference>
<keyword evidence="10" id="KW-1185">Reference proteome</keyword>
<dbReference type="Proteomes" id="UP000600220">
    <property type="component" value="Unassembled WGS sequence"/>
</dbReference>
<gene>
    <name evidence="4" type="ORF">DD924_03940</name>
    <name evidence="6" type="ORF">DV961_04745</name>
    <name evidence="3" type="ORF">EGV54_02735</name>
    <name evidence="5" type="ORF">JGZ15_02035</name>
</gene>
<dbReference type="EMBL" id="QQPC01000027">
    <property type="protein sequence ID" value="REA82574.1"/>
    <property type="molecule type" value="Genomic_DNA"/>
</dbReference>
<evidence type="ECO:0000313" key="9">
    <source>
        <dbReference type="Proteomes" id="UP000595859"/>
    </source>
</evidence>
<dbReference type="EMBL" id="AAXKXX010000002">
    <property type="protein sequence ID" value="EGQ4384013.1"/>
    <property type="molecule type" value="Genomic_DNA"/>
</dbReference>
<accession>A0A166PQC6</accession>
<proteinExistence type="predicted"/>
<dbReference type="InterPro" id="IPR000835">
    <property type="entry name" value="HTH_MarR-typ"/>
</dbReference>
<dbReference type="OrthoDB" id="9799368at2"/>
<reference evidence="4 7" key="1">
    <citation type="journal article" date="2018" name="Vet. Microbiol.">
        <title>Clonal diversity and geographic distribution of methicillin-resistant Staphylococcus pseudintermedius from Australian animals: Discovery of novel sequence types.</title>
        <authorList>
            <person name="Worthing K.A."/>
            <person name="Abraham S."/>
            <person name="Coombs G.W."/>
            <person name="Pang S."/>
            <person name="Saputra S."/>
            <person name="Jordan D."/>
            <person name="Trott D.J."/>
            <person name="Norris J.M."/>
        </authorList>
    </citation>
    <scope>NUCLEOTIDE SEQUENCE [LARGE SCALE GENOMIC DNA]</scope>
    <source>
        <strain evidence="4 7">ST71 3</strain>
    </source>
</reference>
<evidence type="ECO:0000313" key="10">
    <source>
        <dbReference type="Proteomes" id="UP000600220"/>
    </source>
</evidence>
<dbReference type="AlphaFoldDB" id="A0A166PQC6"/>
<dbReference type="Proteomes" id="UP000256409">
    <property type="component" value="Unassembled WGS sequence"/>
</dbReference>
<dbReference type="InterPro" id="IPR039422">
    <property type="entry name" value="MarR/SlyA-like"/>
</dbReference>
<keyword evidence="1" id="KW-0238">DNA-binding</keyword>
<reference evidence="5 9" key="5">
    <citation type="submission" date="2020-12" db="EMBL/GenBank/DDBJ databases">
        <title>Whole genome sequencing and de novo assembly of Staphylococcus pseudintermedius: a novel pangenome approach to unravel pathogenesis of canine pyoderma.</title>
        <authorList>
            <person name="Ferrer L."/>
            <person name="Perez D."/>
            <person name="Fonticoba R."/>
            <person name="Vines J."/>
            <person name="Fabregas N."/>
            <person name="Madronero S."/>
            <person name="Meroni G."/>
            <person name="Martino P."/>
            <person name="Martinez S."/>
            <person name="Cusco A."/>
            <person name="Migura L."/>
            <person name="Francino O."/>
        </authorList>
    </citation>
    <scope>NUCLEOTIDE SEQUENCE [LARGE SCALE GENOMIC DNA]</scope>
    <source>
        <strain evidence="5 9">HSP080</strain>
    </source>
</reference>
<dbReference type="GeneID" id="93823712"/>
<dbReference type="EMBL" id="QEIV01000316">
    <property type="protein sequence ID" value="PWZ99209.1"/>
    <property type="molecule type" value="Genomic_DNA"/>
</dbReference>
<protein>
    <submittedName>
        <fullName evidence="4">MarR family transcriptional regulator</fullName>
    </submittedName>
    <submittedName>
        <fullName evidence="5">Winged helix-turn-helix transcriptional regulator</fullName>
    </submittedName>
</protein>
<evidence type="ECO:0000313" key="4">
    <source>
        <dbReference type="EMBL" id="PWZ99209.1"/>
    </source>
</evidence>
<dbReference type="PANTHER" id="PTHR33164">
    <property type="entry name" value="TRANSCRIPTIONAL REGULATOR, MARR FAMILY"/>
    <property type="match status" value="1"/>
</dbReference>
<dbReference type="SUPFAM" id="SSF46785">
    <property type="entry name" value="Winged helix' DNA-binding domain"/>
    <property type="match status" value="1"/>
</dbReference>
<evidence type="ECO:0000313" key="5">
    <source>
        <dbReference type="EMBL" id="QQM98476.1"/>
    </source>
</evidence>
<dbReference type="OMA" id="FFFAYRD"/>
<dbReference type="PANTHER" id="PTHR33164:SF44">
    <property type="entry name" value="TRANSCRIPTIONAL REGULATORY PROTEIN"/>
    <property type="match status" value="1"/>
</dbReference>
<dbReference type="Proteomes" id="UP000246351">
    <property type="component" value="Unassembled WGS sequence"/>
</dbReference>
<dbReference type="GO" id="GO:0003700">
    <property type="term" value="F:DNA-binding transcription factor activity"/>
    <property type="evidence" value="ECO:0007669"/>
    <property type="project" value="InterPro"/>
</dbReference>
<evidence type="ECO:0000313" key="6">
    <source>
        <dbReference type="EMBL" id="REA82574.1"/>
    </source>
</evidence>
<evidence type="ECO:0000256" key="1">
    <source>
        <dbReference type="ARBA" id="ARBA00023125"/>
    </source>
</evidence>
<dbReference type="SMART" id="SM00347">
    <property type="entry name" value="HTH_MARR"/>
    <property type="match status" value="1"/>
</dbReference>
<evidence type="ECO:0000313" key="3">
    <source>
        <dbReference type="EMBL" id="EGQ4384013.1"/>
    </source>
</evidence>
<reference evidence="6" key="2">
    <citation type="journal article" date="2018" name="Vet. Microbiol.">
        <title>Methicillin-resistant staphylococci amongst veterinary personnel, personnel-owned pets, patients and the hospital environment of two small animal veterinary hospitals.</title>
        <authorList>
            <person name="Worthing K.A."/>
            <person name="Brown J."/>
            <person name="Gerber L."/>
            <person name="Abraham S."/>
            <person name="Trott D."/>
            <person name="Norris J.M."/>
        </authorList>
    </citation>
    <scope>NUCLEOTIDE SEQUENCE</scope>
    <source>
        <strain evidence="6">ST496-2</strain>
    </source>
</reference>
<dbReference type="Proteomes" id="UP000595859">
    <property type="component" value="Chromosome"/>
</dbReference>
<reference evidence="8" key="3">
    <citation type="journal article" date="2018" name="Vet. Microbiol.">
        <title>Molecular epidemiology of methicillin-resistant staphylococci amongst veterinary personnel, personnel-owned pets, patients and the hospital environment of two companion animal veterinary hospitals.</title>
        <authorList>
            <person name="Worthing K.A."/>
            <person name="Brown J."/>
            <person name="Gerber L."/>
            <person name="Abraham S."/>
            <person name="Trott D."/>
            <person name="Norris J.M."/>
        </authorList>
    </citation>
    <scope>NUCLEOTIDE SEQUENCE [LARGE SCALE GENOMIC DNA]</scope>
    <source>
        <strain evidence="8">ST496-2</strain>
    </source>
</reference>
<dbReference type="InterPro" id="IPR036390">
    <property type="entry name" value="WH_DNA-bd_sf"/>
</dbReference>
<dbReference type="PROSITE" id="PS50995">
    <property type="entry name" value="HTH_MARR_2"/>
    <property type="match status" value="1"/>
</dbReference>
<evidence type="ECO:0000259" key="2">
    <source>
        <dbReference type="PROSITE" id="PS50995"/>
    </source>
</evidence>
<dbReference type="GO" id="GO:0006950">
    <property type="term" value="P:response to stress"/>
    <property type="evidence" value="ECO:0007669"/>
    <property type="project" value="TreeGrafter"/>
</dbReference>
<name>A0A166PQC6_STAPS</name>
<dbReference type="STRING" id="937773.SPSINT_2050"/>
<feature type="domain" description="HTH marR-type" evidence="2">
    <location>
        <begin position="1"/>
        <end position="150"/>
    </location>
</feature>
<evidence type="ECO:0000313" key="7">
    <source>
        <dbReference type="Proteomes" id="UP000246351"/>
    </source>
</evidence>
<dbReference type="EMBL" id="CP066884">
    <property type="protein sequence ID" value="QQM98476.1"/>
    <property type="molecule type" value="Genomic_DNA"/>
</dbReference>
<evidence type="ECO:0000313" key="8">
    <source>
        <dbReference type="Proteomes" id="UP000256409"/>
    </source>
</evidence>
<dbReference type="eggNOG" id="COG1846">
    <property type="taxonomic scope" value="Bacteria"/>
</dbReference>
<dbReference type="InterPro" id="IPR036388">
    <property type="entry name" value="WH-like_DNA-bd_sf"/>
</dbReference>
<dbReference type="Gene3D" id="1.10.10.10">
    <property type="entry name" value="Winged helix-like DNA-binding domain superfamily/Winged helix DNA-binding domain"/>
    <property type="match status" value="1"/>
</dbReference>
<dbReference type="Pfam" id="PF12802">
    <property type="entry name" value="MarR_2"/>
    <property type="match status" value="1"/>
</dbReference>
<dbReference type="GO" id="GO:0003677">
    <property type="term" value="F:DNA binding"/>
    <property type="evidence" value="ECO:0007669"/>
    <property type="project" value="UniProtKB-KW"/>
</dbReference>
<reference evidence="3 10" key="4">
    <citation type="submission" date="2018-11" db="EMBL/GenBank/DDBJ databases">
        <authorList>
            <consortium name="Veterinary Laboratory Investigation and Response Network"/>
        </authorList>
    </citation>
    <scope>NUCLEOTIDE SEQUENCE [LARGE SCALE GENOMIC DNA]</scope>
    <source>
        <strain evidence="3 10">SPSE-18-VL-LA-PA-Ryan-0021</strain>
    </source>
</reference>
<sequence length="154" mass="18175">MTQNNDYELFLFYYAYQTFTKTADDLIAEYDMSRQHHRFLFFINKLPGITTKKLLENLEISKQGSHATLKLLKAKGLIYDEPDLTDRRLKRLYPTSEGKALIKKLNRAQSDLFNRIKSEFGEDWYAIMEGFASYRQGYKDIRHLKQDIEEGDAT</sequence>
<organism evidence="4 7">
    <name type="scientific">Staphylococcus pseudintermedius</name>
    <dbReference type="NCBI Taxonomy" id="283734"/>
    <lineage>
        <taxon>Bacteria</taxon>
        <taxon>Bacillati</taxon>
        <taxon>Bacillota</taxon>
        <taxon>Bacilli</taxon>
        <taxon>Bacillales</taxon>
        <taxon>Staphylococcaceae</taxon>
        <taxon>Staphylococcus</taxon>
        <taxon>Staphylococcus intermedius group</taxon>
    </lineage>
</organism>